<accession>A0A251K3F2</accession>
<dbReference type="Proteomes" id="UP000091857">
    <property type="component" value="Chromosome 9"/>
</dbReference>
<dbReference type="Pfam" id="PF02536">
    <property type="entry name" value="mTERF"/>
    <property type="match status" value="1"/>
</dbReference>
<gene>
    <name evidence="4" type="ORF">MANES_09G028700</name>
</gene>
<dbReference type="GO" id="GO:0003676">
    <property type="term" value="F:nucleic acid binding"/>
    <property type="evidence" value="ECO:0007669"/>
    <property type="project" value="InterPro"/>
</dbReference>
<dbReference type="Gramene" id="Manes.09G028700.6.v8.1">
    <property type="protein sequence ID" value="Manes.09G028700.6.v8.1.CDS.1"/>
    <property type="gene ID" value="Manes.09G028700.v8.1"/>
</dbReference>
<keyword evidence="5" id="KW-1185">Reference proteome</keyword>
<dbReference type="EMBL" id="CM004395">
    <property type="protein sequence ID" value="OAY40519.1"/>
    <property type="molecule type" value="Genomic_DNA"/>
</dbReference>
<evidence type="ECO:0000256" key="2">
    <source>
        <dbReference type="ARBA" id="ARBA00022472"/>
    </source>
</evidence>
<dbReference type="Gene3D" id="1.25.70.10">
    <property type="entry name" value="Transcription termination factor 3, mitochondrial"/>
    <property type="match status" value="1"/>
</dbReference>
<dbReference type="InterPro" id="IPR003690">
    <property type="entry name" value="MTERF"/>
</dbReference>
<dbReference type="GO" id="GO:0009507">
    <property type="term" value="C:chloroplast"/>
    <property type="evidence" value="ECO:0000318"/>
    <property type="project" value="GO_Central"/>
</dbReference>
<dbReference type="InterPro" id="IPR038538">
    <property type="entry name" value="MTERF_sf"/>
</dbReference>
<keyword evidence="2" id="KW-0804">Transcription</keyword>
<reference evidence="4 5" key="1">
    <citation type="submission" date="2016-02" db="EMBL/GenBank/DDBJ databases">
        <title>WGS assembly of Manihot esculenta.</title>
        <authorList>
            <person name="Bredeson J.V."/>
            <person name="Prochnik S.E."/>
            <person name="Lyons J.B."/>
            <person name="Schmutz J."/>
            <person name="Grimwood J."/>
            <person name="Vrebalov J."/>
            <person name="Bart R.S."/>
            <person name="Amuge T."/>
            <person name="Ferguson M.E."/>
            <person name="Green R."/>
            <person name="Putnam N."/>
            <person name="Stites J."/>
            <person name="Rounsley S."/>
            <person name="Rokhsar D.S."/>
        </authorList>
    </citation>
    <scope>NUCLEOTIDE SEQUENCE [LARGE SCALE GENOMIC DNA]</scope>
    <source>
        <strain evidence="5">cv. AM560-2</strain>
        <tissue evidence="4">Leaf</tissue>
    </source>
</reference>
<evidence type="ECO:0000256" key="3">
    <source>
        <dbReference type="ARBA" id="ARBA00022946"/>
    </source>
</evidence>
<dbReference type="GO" id="GO:0009658">
    <property type="term" value="P:chloroplast organization"/>
    <property type="evidence" value="ECO:0000318"/>
    <property type="project" value="GO_Central"/>
</dbReference>
<sequence>MLRRIKCPPTHIISFLQNYPSLLVRVISSNATESHIVSYLVNNCGLSPKSAVVSSKYLQFKTSKKPDLVLAFFKTHGFSKTQIAALVRKRPRVLLSDPEKTLLPKLQFLYSNGFSRPDIAKVLSVCPEILHSSLENQIIPAFNVIRTFLPSDQKVVGAIKRLPRILGSHLEDYVIPNIKILQENGLPKSSTAWLLRYHPATFVTSLKLFSDIVERVKRMGLDPLVLNFVAAIHAVRGMSQSTWQRKIDIYKKWGWSEEEIIVAFGKHPWCMMCSEKKIMAAMEFYINKLGWDSSTIKRRPILISLGLDKRVVPRCSVTEVLQSKGLIRLNSSSLTSAILISEEMFLKKFLTPYKEEIPHLLKLYQEKLEAAKCKDVEKGG</sequence>
<organism evidence="4 5">
    <name type="scientific">Manihot esculenta</name>
    <name type="common">Cassava</name>
    <name type="synonym">Jatropha manihot</name>
    <dbReference type="NCBI Taxonomy" id="3983"/>
    <lineage>
        <taxon>Eukaryota</taxon>
        <taxon>Viridiplantae</taxon>
        <taxon>Streptophyta</taxon>
        <taxon>Embryophyta</taxon>
        <taxon>Tracheophyta</taxon>
        <taxon>Spermatophyta</taxon>
        <taxon>Magnoliopsida</taxon>
        <taxon>eudicotyledons</taxon>
        <taxon>Gunneridae</taxon>
        <taxon>Pentapetalae</taxon>
        <taxon>rosids</taxon>
        <taxon>fabids</taxon>
        <taxon>Malpighiales</taxon>
        <taxon>Euphorbiaceae</taxon>
        <taxon>Crotonoideae</taxon>
        <taxon>Manihoteae</taxon>
        <taxon>Manihot</taxon>
    </lineage>
</organism>
<dbReference type="AlphaFoldDB" id="A0A251K3F2"/>
<dbReference type="PANTHER" id="PTHR13068">
    <property type="entry name" value="CGI-12 PROTEIN-RELATED"/>
    <property type="match status" value="1"/>
</dbReference>
<dbReference type="PANTHER" id="PTHR13068:SF166">
    <property type="entry name" value="TRANSCRIPTION TERMINATION FACTOR MTERF15, MITOCHONDRIAL-LIKE"/>
    <property type="match status" value="1"/>
</dbReference>
<dbReference type="OrthoDB" id="637682at2759"/>
<keyword evidence="3" id="KW-0809">Transit peptide</keyword>
<dbReference type="Gramene" id="Manes.09G028700.11.v8.1">
    <property type="protein sequence ID" value="Manes.09G028700.11.v8.1.CDS.1"/>
    <property type="gene ID" value="Manes.09G028700.v8.1"/>
</dbReference>
<dbReference type="EMBL" id="CM004395">
    <property type="protein sequence ID" value="OAY40521.1"/>
    <property type="molecule type" value="Genomic_DNA"/>
</dbReference>
<comment type="similarity">
    <text evidence="1">Belongs to the mTERF family.</text>
</comment>
<dbReference type="Gramene" id="Manes.09G028700.5.v8.1">
    <property type="protein sequence ID" value="Manes.09G028700.5.v8.1.CDS.1"/>
    <property type="gene ID" value="Manes.09G028700.v8.1"/>
</dbReference>
<evidence type="ECO:0000313" key="4">
    <source>
        <dbReference type="EMBL" id="OAY40520.1"/>
    </source>
</evidence>
<evidence type="ECO:0000313" key="5">
    <source>
        <dbReference type="Proteomes" id="UP000091857"/>
    </source>
</evidence>
<dbReference type="GO" id="GO:0006353">
    <property type="term" value="P:DNA-templated transcription termination"/>
    <property type="evidence" value="ECO:0007669"/>
    <property type="project" value="UniProtKB-KW"/>
</dbReference>
<dbReference type="SMART" id="SM00733">
    <property type="entry name" value="Mterf"/>
    <property type="match status" value="6"/>
</dbReference>
<dbReference type="EMBL" id="CM004395">
    <property type="protein sequence ID" value="OAY40522.1"/>
    <property type="molecule type" value="Genomic_DNA"/>
</dbReference>
<evidence type="ECO:0000256" key="1">
    <source>
        <dbReference type="ARBA" id="ARBA00007692"/>
    </source>
</evidence>
<name>A0A251K3F2_MANES</name>
<keyword evidence="2" id="KW-0806">Transcription termination</keyword>
<proteinExistence type="inferred from homology"/>
<keyword evidence="2" id="KW-0805">Transcription regulation</keyword>
<dbReference type="EMBL" id="CM004395">
    <property type="protein sequence ID" value="OAY40520.1"/>
    <property type="molecule type" value="Genomic_DNA"/>
</dbReference>
<dbReference type="FunFam" id="1.25.70.10:FF:000001">
    <property type="entry name" value="Mitochondrial transcription termination factor-like"/>
    <property type="match status" value="1"/>
</dbReference>
<protein>
    <submittedName>
        <fullName evidence="4">Uncharacterized protein</fullName>
    </submittedName>
</protein>